<dbReference type="EMBL" id="PUHR01000104">
    <property type="protein sequence ID" value="KAG0666429.1"/>
    <property type="molecule type" value="Genomic_DNA"/>
</dbReference>
<name>A0A9P6W7V3_MAUEX</name>
<dbReference type="Proteomes" id="UP000750334">
    <property type="component" value="Unassembled WGS sequence"/>
</dbReference>
<feature type="region of interest" description="Disordered" evidence="1">
    <location>
        <begin position="454"/>
        <end position="548"/>
    </location>
</feature>
<feature type="compositionally biased region" description="Basic and acidic residues" evidence="1">
    <location>
        <begin position="519"/>
        <end position="540"/>
    </location>
</feature>
<evidence type="ECO:0000313" key="3">
    <source>
        <dbReference type="Proteomes" id="UP000750334"/>
    </source>
</evidence>
<dbReference type="InterPro" id="IPR019021">
    <property type="entry name" value="Mms22"/>
</dbReference>
<dbReference type="GO" id="GO:0000724">
    <property type="term" value="P:double-strand break repair via homologous recombination"/>
    <property type="evidence" value="ECO:0007669"/>
    <property type="project" value="TreeGrafter"/>
</dbReference>
<accession>A0A9P6W7V3</accession>
<organism evidence="2 3">
    <name type="scientific">Maudiozyma exigua</name>
    <name type="common">Yeast</name>
    <name type="synonym">Kazachstania exigua</name>
    <dbReference type="NCBI Taxonomy" id="34358"/>
    <lineage>
        <taxon>Eukaryota</taxon>
        <taxon>Fungi</taxon>
        <taxon>Dikarya</taxon>
        <taxon>Ascomycota</taxon>
        <taxon>Saccharomycotina</taxon>
        <taxon>Saccharomycetes</taxon>
        <taxon>Saccharomycetales</taxon>
        <taxon>Saccharomycetaceae</taxon>
        <taxon>Maudiozyma</taxon>
    </lineage>
</organism>
<evidence type="ECO:0000256" key="1">
    <source>
        <dbReference type="SAM" id="MobiDB-lite"/>
    </source>
</evidence>
<comment type="caution">
    <text evidence="2">The sequence shown here is derived from an EMBL/GenBank/DDBJ whole genome shotgun (WGS) entry which is preliminary data.</text>
</comment>
<reference evidence="2 3" key="1">
    <citation type="submission" date="2020-11" db="EMBL/GenBank/DDBJ databases">
        <title>Kefir isolates.</title>
        <authorList>
            <person name="Marcisauskas S."/>
            <person name="Kim Y."/>
            <person name="Blasche S."/>
        </authorList>
    </citation>
    <scope>NUCLEOTIDE SEQUENCE [LARGE SCALE GENOMIC DNA]</scope>
    <source>
        <strain evidence="2 3">OG2</strain>
    </source>
</reference>
<dbReference type="GO" id="GO:0005634">
    <property type="term" value="C:nucleus"/>
    <property type="evidence" value="ECO:0007669"/>
    <property type="project" value="InterPro"/>
</dbReference>
<proteinExistence type="predicted"/>
<dbReference type="GO" id="GO:0035361">
    <property type="term" value="C:Cul8-RING ubiquitin ligase complex"/>
    <property type="evidence" value="ECO:0007669"/>
    <property type="project" value="TreeGrafter"/>
</dbReference>
<evidence type="ECO:0008006" key="4">
    <source>
        <dbReference type="Google" id="ProtNLM"/>
    </source>
</evidence>
<keyword evidence="3" id="KW-1185">Reference proteome</keyword>
<gene>
    <name evidence="2" type="ORF">C6P45_000245</name>
</gene>
<protein>
    <recommendedName>
        <fullName evidence="4">Methyl methanesulfonate-sensitivity protein 22</fullName>
    </recommendedName>
</protein>
<evidence type="ECO:0000313" key="2">
    <source>
        <dbReference type="EMBL" id="KAG0666429.1"/>
    </source>
</evidence>
<dbReference type="PANTHER" id="PTHR28122:SF1">
    <property type="entry name" value="E3 UBIQUITIN-PROTEIN LIGASE SUBSTRATE RECEPTOR MMS22"/>
    <property type="match status" value="1"/>
</dbReference>
<dbReference type="GO" id="GO:0031297">
    <property type="term" value="P:replication fork processing"/>
    <property type="evidence" value="ECO:0007669"/>
    <property type="project" value="InterPro"/>
</dbReference>
<dbReference type="Pfam" id="PF09462">
    <property type="entry name" value="Mus7"/>
    <property type="match status" value="1"/>
</dbReference>
<sequence>MNQTLNYVVSDSEEYSSDEAIIFYDPQYELIATTSKIQPTENDVEEPIKFTELSANVFNIDEEPPIPLENPIEQPPDIQESTVDPSFDSAINVEGTLIDIPMNNIINVGEESTIDNTKNINDMINASITDKENQNVSEFVNPFGRSLRKRTAIQKMPYSLERIKHRQQLQGFDVSNFETVSNKVRLPALAEQHIHNDQEKQAHLENNDVIDDIPYIDDINDDSDFSDYVSEDDIVPGTMNPENSQHDTVSNMGNNMENDNMSNDTDIETQNITFRGRQINISTGYRGILPRSAWEKEMKKSEIQRGHHKRKRPPKIYHKGLAIKKKSKGNQNGQDDMLLSDIAIVNDEAVDDDNDISDYLIENRKDADANELNQLEQYYNDHYENDEYMSDIPRSSTLAENINATDHDIINIDSDGLMSDPDMYIMTDYDTDEDRAPIGMAIEDNRNIISAMSSKPSKKKKTIVNKDFKIQQQRQPPRRRTVYRRKRDKPKGGKRVLSRPIIRKITVEKAGSSKGNEGNSKRTKNDAEKVENQVEKENKKPRTYRRTANNNTSTSFVTVVEALGNKYSAITHKGSVTQHNLEVSKQAAVDRESLLPILDILIDNKIFDPPNVVNIDLGNKKFVLSRYSLSEVSTTTGKIFDTIVMEGASNTELMNTSRQLTEFFFHLNDMSLLIRVQQFHREFRERVYKVRERAKVIHFFEIALCQLFLVEIFHYTKTPNVTKEKIRSDIIRNTVSFFILLSECYSAVKKDDIMMLYQSYDILATIIDILDVKEDLWNKLDARKLPGQILHVITAIFPTRKSHWNALKIPSDYKGLVNAFWFIRYCIKVGKWNISDEIMLALNDIFKRRRFQDFEEENLVSEKNFVIGSPERKLPVATLFNKYLTILRSYTVTTAMSEKIMPISEVVITDNDSIIVNRMNLLTVLAGETKFNLDLRLKNLIKPLLIDETSSDVENITSDRRITSIFNSILAFLKINAIKKNPFRMKNIISQVYKSLIMNKEHAKQHWVTFLRSLDRNFEKIGRSKSLVLKDLYEPLHHYQTSACRDDESSTIIINMMVKNMKYLKMNWLQNTLLPLVSDKAKAAVEWIGYYCAIGKFLVDHKATTWWTFYTYQGLTSNKDIEIAFNYNILQLCDNNSFNTLNINFFLLATRFFLKEDTLLFKKFLAVLLKRDTSIQFDFFFKTLDNNLFSWVKIYFESLKKHKYNPQMEDVIEQIKKMFTEKAITTEMAFKVVSYLNEKYTDDIKNSHSFMILKRELNISDKFTEISIFRETFVSYKTIEDKIYFLENQIIDSLSTEEETLNLVDMLVTLLNLPFSENALKIFKEMIQQHLSIHIDSLKLLSGRIIVVLLRVINRSIKSKFYQADKSEIAELIELVNSMICQYVSVDCYDLKDEFIHIELLILIHSVLKITQGSDNWKMCIGVCRVYIYAHYHSNGIQNKVPERRIIELLEKQEDKTKLFWKEITSRTHERGELEDALRVVLAKDEDYI</sequence>
<dbReference type="PANTHER" id="PTHR28122">
    <property type="entry name" value="E3 UBIQUITIN-PROTEIN LIGASE SUBSTRATE RECEPTOR MMS22"/>
    <property type="match status" value="1"/>
</dbReference>
<feature type="compositionally biased region" description="Basic residues" evidence="1">
    <location>
        <begin position="476"/>
        <end position="497"/>
    </location>
</feature>
<dbReference type="OrthoDB" id="4068315at2759"/>